<dbReference type="GO" id="GO:0016020">
    <property type="term" value="C:membrane"/>
    <property type="evidence" value="ECO:0007669"/>
    <property type="project" value="UniProtKB-SubCell"/>
</dbReference>
<proteinExistence type="predicted"/>
<dbReference type="Gene3D" id="2.40.50.100">
    <property type="match status" value="1"/>
</dbReference>
<accession>A0A1R1MNF9</accession>
<reference evidence="9 10" key="1">
    <citation type="submission" date="2016-10" db="EMBL/GenBank/DDBJ databases">
        <title>Genome sequence of a sulfur-reducing bacterium Desulfurobacterium indicum K6013.</title>
        <authorList>
            <person name="Cao J."/>
            <person name="Shao Z."/>
            <person name="Alain K."/>
            <person name="Jebbar M."/>
        </authorList>
    </citation>
    <scope>NUCLEOTIDE SEQUENCE [LARGE SCALE GENOMIC DNA]</scope>
    <source>
        <strain evidence="9 10">K6013</strain>
    </source>
</reference>
<evidence type="ECO:0000256" key="6">
    <source>
        <dbReference type="SAM" id="Phobius"/>
    </source>
</evidence>
<keyword evidence="3 6" id="KW-1133">Transmembrane helix</keyword>
<dbReference type="InterPro" id="IPR058634">
    <property type="entry name" value="AaeA-lik-b-barrel"/>
</dbReference>
<dbReference type="InterPro" id="IPR058625">
    <property type="entry name" value="MdtA-like_BSH"/>
</dbReference>
<dbReference type="SUPFAM" id="SSF111369">
    <property type="entry name" value="HlyD-like secretion proteins"/>
    <property type="match status" value="2"/>
</dbReference>
<feature type="coiled-coil region" evidence="5">
    <location>
        <begin position="208"/>
        <end position="290"/>
    </location>
</feature>
<evidence type="ECO:0000256" key="5">
    <source>
        <dbReference type="SAM" id="Coils"/>
    </source>
</evidence>
<evidence type="ECO:0000259" key="8">
    <source>
        <dbReference type="Pfam" id="PF25963"/>
    </source>
</evidence>
<keyword evidence="2 6" id="KW-0812">Transmembrane</keyword>
<dbReference type="Pfam" id="PF25917">
    <property type="entry name" value="BSH_RND"/>
    <property type="match status" value="1"/>
</dbReference>
<dbReference type="GO" id="GO:0015562">
    <property type="term" value="F:efflux transmembrane transporter activity"/>
    <property type="evidence" value="ECO:0007669"/>
    <property type="project" value="InterPro"/>
</dbReference>
<dbReference type="STRING" id="1914305.BLW93_00715"/>
<dbReference type="InterPro" id="IPR050739">
    <property type="entry name" value="MFP"/>
</dbReference>
<dbReference type="AlphaFoldDB" id="A0A1R1MNF9"/>
<dbReference type="OrthoDB" id="9811754at2"/>
<organism evidence="9 10">
    <name type="scientific">Desulfurobacterium indicum</name>
    <dbReference type="NCBI Taxonomy" id="1914305"/>
    <lineage>
        <taxon>Bacteria</taxon>
        <taxon>Pseudomonadati</taxon>
        <taxon>Aquificota</taxon>
        <taxon>Aquificia</taxon>
        <taxon>Desulfurobacteriales</taxon>
        <taxon>Desulfurobacteriaceae</taxon>
        <taxon>Desulfurobacterium</taxon>
    </lineage>
</organism>
<feature type="domain" description="Multidrug resistance protein MdtA-like barrel-sandwich hybrid" evidence="7">
    <location>
        <begin position="44"/>
        <end position="318"/>
    </location>
</feature>
<evidence type="ECO:0000256" key="4">
    <source>
        <dbReference type="ARBA" id="ARBA00023136"/>
    </source>
</evidence>
<dbReference type="Gene3D" id="2.40.30.170">
    <property type="match status" value="1"/>
</dbReference>
<dbReference type="PANTHER" id="PTHR30386:SF26">
    <property type="entry name" value="TRANSPORT PROTEIN COMB"/>
    <property type="match status" value="1"/>
</dbReference>
<keyword evidence="4 6" id="KW-0472">Membrane</keyword>
<feature type="transmembrane region" description="Helical" evidence="6">
    <location>
        <begin position="7"/>
        <end position="27"/>
    </location>
</feature>
<evidence type="ECO:0000256" key="3">
    <source>
        <dbReference type="ARBA" id="ARBA00022989"/>
    </source>
</evidence>
<dbReference type="Proteomes" id="UP000187408">
    <property type="component" value="Unassembled WGS sequence"/>
</dbReference>
<evidence type="ECO:0000313" key="9">
    <source>
        <dbReference type="EMBL" id="OMH41224.1"/>
    </source>
</evidence>
<comment type="subcellular location">
    <subcellularLocation>
        <location evidence="1">Membrane</location>
        <topology evidence="1">Single-pass membrane protein</topology>
    </subcellularLocation>
</comment>
<gene>
    <name evidence="9" type="ORF">BLW93_00715</name>
</gene>
<dbReference type="Pfam" id="PF25963">
    <property type="entry name" value="Beta-barrel_AAEA"/>
    <property type="match status" value="1"/>
</dbReference>
<dbReference type="EMBL" id="MOEN01000002">
    <property type="protein sequence ID" value="OMH41224.1"/>
    <property type="molecule type" value="Genomic_DNA"/>
</dbReference>
<keyword evidence="5" id="KW-0175">Coiled coil</keyword>
<feature type="domain" description="p-hydroxybenzoic acid efflux pump subunit AaeA-like beta-barrel" evidence="8">
    <location>
        <begin position="329"/>
        <end position="419"/>
    </location>
</feature>
<feature type="coiled-coil region" evidence="5">
    <location>
        <begin position="85"/>
        <end position="183"/>
    </location>
</feature>
<dbReference type="RefSeq" id="WP_076712196.1">
    <property type="nucleotide sequence ID" value="NZ_MOEN01000002.1"/>
</dbReference>
<dbReference type="PANTHER" id="PTHR30386">
    <property type="entry name" value="MEMBRANE FUSION SUBUNIT OF EMRAB-TOLC MULTIDRUG EFFLUX PUMP"/>
    <property type="match status" value="1"/>
</dbReference>
<dbReference type="SUPFAM" id="SSF56954">
    <property type="entry name" value="Outer membrane efflux proteins (OEP)"/>
    <property type="match status" value="1"/>
</dbReference>
<dbReference type="Gene3D" id="1.10.287.470">
    <property type="entry name" value="Helix hairpin bin"/>
    <property type="match status" value="1"/>
</dbReference>
<evidence type="ECO:0000256" key="2">
    <source>
        <dbReference type="ARBA" id="ARBA00022692"/>
    </source>
</evidence>
<sequence length="422" mass="47568">MDRKKIFSAAGLLIAIGATIWLGHYFYLRHIYVISEDAFQKANIVTVSTEDVSGNIKKLFVKEYQNVRKGEPLFKVDDALYKKQVKMLKEKLDALKFKKKSLENKLSQIKVQIPQQVKMAQDKLKAELQQLSMLQNKEAMAFINYKAGVEKAKSGVEAAEKGVEAAKTDLKRWENQYKRFKELYKKGIISKQQFEEIESAYSAAQFKYQKALAELKNAQEGLKEAKSLINNVSIVRKERKALEAKIAATRKQITVAKATLKSIDELKNSIKALEKEIEATKAELGKAKILLSHTLVKSPINGVVAKKWRENGDFVTPGLPVYSVYDPKTFYVLAWIEEDRIKNFKVGAYTEAELEVCGKTFKGKVTSIGTAAGSTFALIPRDTSQGEFTKVTQRIPVKIKLKDVPKVCIKPGTSVTVYIRKD</sequence>
<keyword evidence="10" id="KW-1185">Reference proteome</keyword>
<evidence type="ECO:0000259" key="7">
    <source>
        <dbReference type="Pfam" id="PF25917"/>
    </source>
</evidence>
<evidence type="ECO:0000256" key="1">
    <source>
        <dbReference type="ARBA" id="ARBA00004167"/>
    </source>
</evidence>
<protein>
    <submittedName>
        <fullName evidence="9">Uncharacterized protein</fullName>
    </submittedName>
</protein>
<name>A0A1R1MNF9_9BACT</name>
<evidence type="ECO:0000313" key="10">
    <source>
        <dbReference type="Proteomes" id="UP000187408"/>
    </source>
</evidence>
<comment type="caution">
    <text evidence="9">The sequence shown here is derived from an EMBL/GenBank/DDBJ whole genome shotgun (WGS) entry which is preliminary data.</text>
</comment>